<protein>
    <recommendedName>
        <fullName evidence="9">YolD-like protein</fullName>
    </recommendedName>
</protein>
<evidence type="ECO:0000313" key="5">
    <source>
        <dbReference type="Proteomes" id="UP000029844"/>
    </source>
</evidence>
<reference evidence="6 7" key="2">
    <citation type="submission" date="2020-03" db="EMBL/GenBank/DDBJ databases">
        <title>Soil Listeria distribution.</title>
        <authorList>
            <person name="Liao J."/>
            <person name="Wiedmann M."/>
        </authorList>
    </citation>
    <scope>NUCLEOTIDE SEQUENCE [LARGE SCALE GENOMIC DNA]</scope>
    <source>
        <strain evidence="3 6">FSL L7-0360</strain>
        <strain evidence="2 7">FSL L7-1833</strain>
        <strain evidence="4 8">FSL L7-1850</strain>
    </source>
</reference>
<evidence type="ECO:0000313" key="7">
    <source>
        <dbReference type="Proteomes" id="UP000532866"/>
    </source>
</evidence>
<evidence type="ECO:0000313" key="4">
    <source>
        <dbReference type="EMBL" id="MBC2372428.1"/>
    </source>
</evidence>
<proteinExistence type="predicted"/>
<gene>
    <name evidence="1" type="ORF">EP57_08500</name>
    <name evidence="2" type="ORF">HB759_02880</name>
    <name evidence="4" type="ORF">HBP98_10500</name>
    <name evidence="3" type="ORF">HCB06_04600</name>
</gene>
<evidence type="ECO:0008006" key="9">
    <source>
        <dbReference type="Google" id="ProtNLM"/>
    </source>
</evidence>
<dbReference type="EMBL" id="JAARXI010000002">
    <property type="protein sequence ID" value="MBC2115891.1"/>
    <property type="molecule type" value="Genomic_DNA"/>
</dbReference>
<sequence length="116" mass="13692">MASSDYHDRGMKKWGGFLLSEHTAKMEAESRLPTWEKPMDQESIYRVLHQVIQHRAVAVIQLYKEEEEAPDAYIEGRIVAVEGDWLHVQVGNNVQVIDLEMIRFVKERGYQKWYEK</sequence>
<dbReference type="OrthoDB" id="1644322at2"/>
<dbReference type="AlphaFoldDB" id="A0A099W8Z8"/>
<dbReference type="Proteomes" id="UP000532866">
    <property type="component" value="Unassembled WGS sequence"/>
</dbReference>
<dbReference type="Proteomes" id="UP000029844">
    <property type="component" value="Unassembled WGS sequence"/>
</dbReference>
<keyword evidence="5" id="KW-1185">Reference proteome</keyword>
<evidence type="ECO:0000313" key="8">
    <source>
        <dbReference type="Proteomes" id="UP000546244"/>
    </source>
</evidence>
<dbReference type="STRING" id="1552123.EP57_08500"/>
<comment type="caution">
    <text evidence="1">The sequence shown here is derived from an EMBL/GenBank/DDBJ whole genome shotgun (WGS) entry which is preliminary data.</text>
</comment>
<accession>A0A099W8Z8</accession>
<dbReference type="Proteomes" id="UP000529446">
    <property type="component" value="Unassembled WGS sequence"/>
</dbReference>
<dbReference type="RefSeq" id="WP_036085786.1">
    <property type="nucleotide sequence ID" value="NZ_CBCSHQ010000012.1"/>
</dbReference>
<evidence type="ECO:0000313" key="2">
    <source>
        <dbReference type="EMBL" id="MBC1330887.1"/>
    </source>
</evidence>
<dbReference type="EMBL" id="JAARMV010000002">
    <property type="protein sequence ID" value="MBC2372428.1"/>
    <property type="molecule type" value="Genomic_DNA"/>
</dbReference>
<dbReference type="EMBL" id="JAAROL010000001">
    <property type="protein sequence ID" value="MBC1330887.1"/>
    <property type="molecule type" value="Genomic_DNA"/>
</dbReference>
<evidence type="ECO:0000313" key="3">
    <source>
        <dbReference type="EMBL" id="MBC2115891.1"/>
    </source>
</evidence>
<dbReference type="EMBL" id="JNFA01000023">
    <property type="protein sequence ID" value="KGL40585.1"/>
    <property type="molecule type" value="Genomic_DNA"/>
</dbReference>
<dbReference type="eggNOG" id="ENOG5033CM8">
    <property type="taxonomic scope" value="Bacteria"/>
</dbReference>
<evidence type="ECO:0000313" key="1">
    <source>
        <dbReference type="EMBL" id="KGL40585.1"/>
    </source>
</evidence>
<organism evidence="1 5">
    <name type="scientific">Listeria booriae</name>
    <dbReference type="NCBI Taxonomy" id="1552123"/>
    <lineage>
        <taxon>Bacteria</taxon>
        <taxon>Bacillati</taxon>
        <taxon>Bacillota</taxon>
        <taxon>Bacilli</taxon>
        <taxon>Bacillales</taxon>
        <taxon>Listeriaceae</taxon>
        <taxon>Listeria</taxon>
    </lineage>
</organism>
<dbReference type="Proteomes" id="UP000546244">
    <property type="component" value="Unassembled WGS sequence"/>
</dbReference>
<name>A0A099W8Z8_9LIST</name>
<dbReference type="GeneID" id="58717411"/>
<reference evidence="1 5" key="1">
    <citation type="submission" date="2014-05" db="EMBL/GenBank/DDBJ databases">
        <title>Novel Listeriaceae from food processing environments.</title>
        <authorList>
            <person name="den Bakker H.C."/>
        </authorList>
    </citation>
    <scope>NUCLEOTIDE SEQUENCE [LARGE SCALE GENOMIC DNA]</scope>
    <source>
        <strain evidence="1 5">FSL A5-0281</strain>
    </source>
</reference>
<evidence type="ECO:0000313" key="6">
    <source>
        <dbReference type="Proteomes" id="UP000529446"/>
    </source>
</evidence>